<feature type="transmembrane region" description="Helical" evidence="7">
    <location>
        <begin position="405"/>
        <end position="426"/>
    </location>
</feature>
<evidence type="ECO:0000256" key="1">
    <source>
        <dbReference type="ARBA" id="ARBA00004651"/>
    </source>
</evidence>
<keyword evidence="3" id="KW-1003">Cell membrane</keyword>
<evidence type="ECO:0000256" key="5">
    <source>
        <dbReference type="ARBA" id="ARBA00022989"/>
    </source>
</evidence>
<dbReference type="PANTHER" id="PTHR30250">
    <property type="entry name" value="PST FAMILY PREDICTED COLANIC ACID TRANSPORTER"/>
    <property type="match status" value="1"/>
</dbReference>
<feature type="transmembrane region" description="Helical" evidence="7">
    <location>
        <begin position="438"/>
        <end position="458"/>
    </location>
</feature>
<evidence type="ECO:0000256" key="4">
    <source>
        <dbReference type="ARBA" id="ARBA00022692"/>
    </source>
</evidence>
<feature type="transmembrane region" description="Helical" evidence="7">
    <location>
        <begin position="228"/>
        <end position="248"/>
    </location>
</feature>
<feature type="transmembrane region" description="Helical" evidence="7">
    <location>
        <begin position="195"/>
        <end position="216"/>
    </location>
</feature>
<dbReference type="AlphaFoldDB" id="A0A372IS06"/>
<dbReference type="EMBL" id="QVQT01000002">
    <property type="protein sequence ID" value="RFU17750.1"/>
    <property type="molecule type" value="Genomic_DNA"/>
</dbReference>
<proteinExistence type="inferred from homology"/>
<feature type="transmembrane region" description="Helical" evidence="7">
    <location>
        <begin position="376"/>
        <end position="399"/>
    </location>
</feature>
<dbReference type="Proteomes" id="UP000264702">
    <property type="component" value="Unassembled WGS sequence"/>
</dbReference>
<dbReference type="InterPro" id="IPR050833">
    <property type="entry name" value="Poly_Biosynth_Transport"/>
</dbReference>
<reference evidence="8 9" key="1">
    <citation type="submission" date="2018-08" db="EMBL/GenBank/DDBJ databases">
        <title>Acidipila sp. 4G-K13, an acidobacterium isolated from forest soil.</title>
        <authorList>
            <person name="Gao Z.-H."/>
            <person name="Qiu L.-H."/>
        </authorList>
    </citation>
    <scope>NUCLEOTIDE SEQUENCE [LARGE SCALE GENOMIC DNA]</scope>
    <source>
        <strain evidence="8 9">4G-K13</strain>
    </source>
</reference>
<gene>
    <name evidence="8" type="ORF">D0Y96_06415</name>
</gene>
<keyword evidence="9" id="KW-1185">Reference proteome</keyword>
<protein>
    <submittedName>
        <fullName evidence="8">Polysaccharide biosynthesis protein</fullName>
    </submittedName>
</protein>
<feature type="transmembrane region" description="Helical" evidence="7">
    <location>
        <begin position="497"/>
        <end position="517"/>
    </location>
</feature>
<organism evidence="8 9">
    <name type="scientific">Paracidobacterium acidisoli</name>
    <dbReference type="NCBI Taxonomy" id="2303751"/>
    <lineage>
        <taxon>Bacteria</taxon>
        <taxon>Pseudomonadati</taxon>
        <taxon>Acidobacteriota</taxon>
        <taxon>Terriglobia</taxon>
        <taxon>Terriglobales</taxon>
        <taxon>Acidobacteriaceae</taxon>
        <taxon>Paracidobacterium</taxon>
    </lineage>
</organism>
<sequence>MTGAATASASTISPQTPPAVDVVFETDRPFLNFPQLRDRTTCSGTGIFRQSGNQRARSEFHSMTTGSSAESVLTQEEHAVQTKNLESRALKGTYYIVFFYAVALSLRMLSSIVLSRLFTPEYFGVMALLTTVLVGLNLFSHIGLQDSIIQNARGDEPLFLNTAWTLQVLRGVGLWVMTIALAWPVAAFYHEPRMIALFPALGFGCVIAGVSSPSLLTLSRHMGVGKLSFLELLAQLVQFIVTLGWALYQPTLWALVGGRIAAELARTIASYFMMPELRPSFAWDKECVSTLMHFGKWILVGTALTFLAQQSDRLILGKLISFELLGVYGIAFSLSDLPRQIISQFCTRVGFPFIARFAEQSRAEYRRILLKYRLPVLAVGGLMIIFVICIGDKFIVHVYDHRYHQAAWMIGILAAGLWHTLLYSTINPAILSLSKAHYNAAGYLAYCITLFTLIPLGYHYYGMLGAVVAVALSDLPVYFVVLYAAYREGVGTFLQDVLTTAGFIVTLAGALALRMAFGLGLPFHGAH</sequence>
<comment type="subcellular location">
    <subcellularLocation>
        <location evidence="1">Cell membrane</location>
        <topology evidence="1">Multi-pass membrane protein</topology>
    </subcellularLocation>
</comment>
<keyword evidence="5 7" id="KW-1133">Transmembrane helix</keyword>
<keyword evidence="6 7" id="KW-0472">Membrane</keyword>
<dbReference type="GO" id="GO:0005886">
    <property type="term" value="C:plasma membrane"/>
    <property type="evidence" value="ECO:0007669"/>
    <property type="project" value="UniProtKB-SubCell"/>
</dbReference>
<evidence type="ECO:0000256" key="2">
    <source>
        <dbReference type="ARBA" id="ARBA00007430"/>
    </source>
</evidence>
<feature type="transmembrane region" description="Helical" evidence="7">
    <location>
        <begin position="122"/>
        <end position="144"/>
    </location>
</feature>
<evidence type="ECO:0000256" key="3">
    <source>
        <dbReference type="ARBA" id="ARBA00022475"/>
    </source>
</evidence>
<feature type="transmembrane region" description="Helical" evidence="7">
    <location>
        <begin position="92"/>
        <end position="110"/>
    </location>
</feature>
<evidence type="ECO:0000256" key="7">
    <source>
        <dbReference type="SAM" id="Phobius"/>
    </source>
</evidence>
<evidence type="ECO:0000256" key="6">
    <source>
        <dbReference type="ARBA" id="ARBA00023136"/>
    </source>
</evidence>
<comment type="caution">
    <text evidence="8">The sequence shown here is derived from an EMBL/GenBank/DDBJ whole genome shotgun (WGS) entry which is preliminary data.</text>
</comment>
<evidence type="ECO:0000313" key="9">
    <source>
        <dbReference type="Proteomes" id="UP000264702"/>
    </source>
</evidence>
<feature type="transmembrane region" description="Helical" evidence="7">
    <location>
        <begin position="464"/>
        <end position="485"/>
    </location>
</feature>
<accession>A0A372IS06</accession>
<evidence type="ECO:0000313" key="8">
    <source>
        <dbReference type="EMBL" id="RFU17750.1"/>
    </source>
</evidence>
<keyword evidence="4 7" id="KW-0812">Transmembrane</keyword>
<dbReference type="Pfam" id="PF13440">
    <property type="entry name" value="Polysacc_synt_3"/>
    <property type="match status" value="1"/>
</dbReference>
<dbReference type="PANTHER" id="PTHR30250:SF10">
    <property type="entry name" value="LIPOPOLYSACCHARIDE BIOSYNTHESIS PROTEIN WZXC"/>
    <property type="match status" value="1"/>
</dbReference>
<feature type="transmembrane region" description="Helical" evidence="7">
    <location>
        <begin position="168"/>
        <end position="189"/>
    </location>
</feature>
<name>A0A372IS06_9BACT</name>
<comment type="similarity">
    <text evidence="2">Belongs to the polysaccharide synthase family.</text>
</comment>